<organism evidence="8 9">
    <name type="scientific">Zygosaccharomyces mellis</name>
    <dbReference type="NCBI Taxonomy" id="42258"/>
    <lineage>
        <taxon>Eukaryota</taxon>
        <taxon>Fungi</taxon>
        <taxon>Dikarya</taxon>
        <taxon>Ascomycota</taxon>
        <taxon>Saccharomycotina</taxon>
        <taxon>Saccharomycetes</taxon>
        <taxon>Saccharomycetales</taxon>
        <taxon>Saccharomycetaceae</taxon>
        <taxon>Zygosaccharomyces</taxon>
    </lineage>
</organism>
<dbReference type="GO" id="GO:0004794">
    <property type="term" value="F:threonine deaminase activity"/>
    <property type="evidence" value="ECO:0007669"/>
    <property type="project" value="TreeGrafter"/>
</dbReference>
<keyword evidence="4" id="KW-0663">Pyridoxal phosphate</keyword>
<evidence type="ECO:0000256" key="1">
    <source>
        <dbReference type="ARBA" id="ARBA00001933"/>
    </source>
</evidence>
<dbReference type="AlphaFoldDB" id="A0A4C2EBW0"/>
<dbReference type="Proteomes" id="UP000301737">
    <property type="component" value="Unassembled WGS sequence"/>
</dbReference>
<evidence type="ECO:0000256" key="6">
    <source>
        <dbReference type="ARBA" id="ARBA00049406"/>
    </source>
</evidence>
<dbReference type="EC" id="4.3.1.17" evidence="3"/>
<dbReference type="InterPro" id="IPR036052">
    <property type="entry name" value="TrpB-like_PALP_sf"/>
</dbReference>
<proteinExistence type="inferred from homology"/>
<evidence type="ECO:0000259" key="7">
    <source>
        <dbReference type="Pfam" id="PF00291"/>
    </source>
</evidence>
<dbReference type="EMBL" id="BIMX01000041">
    <property type="protein sequence ID" value="GCF01648.1"/>
    <property type="molecule type" value="Genomic_DNA"/>
</dbReference>
<dbReference type="Gene3D" id="3.40.50.1100">
    <property type="match status" value="1"/>
</dbReference>
<name>A0A4C2EBW0_9SACH</name>
<evidence type="ECO:0000313" key="8">
    <source>
        <dbReference type="EMBL" id="GCF01648.1"/>
    </source>
</evidence>
<dbReference type="GO" id="GO:0006567">
    <property type="term" value="P:L-threonine catabolic process"/>
    <property type="evidence" value="ECO:0007669"/>
    <property type="project" value="TreeGrafter"/>
</dbReference>
<dbReference type="GO" id="GO:0003941">
    <property type="term" value="F:L-serine ammonia-lyase activity"/>
    <property type="evidence" value="ECO:0007669"/>
    <property type="project" value="UniProtKB-EC"/>
</dbReference>
<evidence type="ECO:0000256" key="2">
    <source>
        <dbReference type="ARBA" id="ARBA00010869"/>
    </source>
</evidence>
<accession>A0A4C2EBW0</accession>
<evidence type="ECO:0000313" key="9">
    <source>
        <dbReference type="Proteomes" id="UP000301737"/>
    </source>
</evidence>
<gene>
    <name evidence="8" type="ORF">ZYGM_000590</name>
</gene>
<sequence>MYEPVYAHPFDNPIIWEGHSSIVEEIIHKPRKDNIALNKVKEIVCSVAASGLYNGILQGLERYNLTTKIPLLAAEKKGYHLLNASSQVSQCVEFNKMESVATSLCTS</sequence>
<keyword evidence="5" id="KW-0456">Lyase</keyword>
<dbReference type="InterPro" id="IPR001926">
    <property type="entry name" value="TrpB-like_PALP"/>
</dbReference>
<protein>
    <recommendedName>
        <fullName evidence="3">L-serine ammonia-lyase</fullName>
        <ecNumber evidence="3">4.3.1.17</ecNumber>
    </recommendedName>
</protein>
<dbReference type="GO" id="GO:0009097">
    <property type="term" value="P:isoleucine biosynthetic process"/>
    <property type="evidence" value="ECO:0007669"/>
    <property type="project" value="TreeGrafter"/>
</dbReference>
<dbReference type="GO" id="GO:0006565">
    <property type="term" value="P:L-serine catabolic process"/>
    <property type="evidence" value="ECO:0007669"/>
    <property type="project" value="TreeGrafter"/>
</dbReference>
<comment type="cofactor">
    <cofactor evidence="1">
        <name>pyridoxal 5'-phosphate</name>
        <dbReference type="ChEBI" id="CHEBI:597326"/>
    </cofactor>
</comment>
<dbReference type="PANTHER" id="PTHR48078">
    <property type="entry name" value="THREONINE DEHYDRATASE, MITOCHONDRIAL-RELATED"/>
    <property type="match status" value="1"/>
</dbReference>
<comment type="catalytic activity">
    <reaction evidence="6">
        <text>L-serine = pyruvate + NH4(+)</text>
        <dbReference type="Rhea" id="RHEA:19169"/>
        <dbReference type="ChEBI" id="CHEBI:15361"/>
        <dbReference type="ChEBI" id="CHEBI:28938"/>
        <dbReference type="ChEBI" id="CHEBI:33384"/>
        <dbReference type="EC" id="4.3.1.17"/>
    </reaction>
</comment>
<evidence type="ECO:0000256" key="3">
    <source>
        <dbReference type="ARBA" id="ARBA00012093"/>
    </source>
</evidence>
<feature type="domain" description="Tryptophan synthase beta chain-like PALP" evidence="7">
    <location>
        <begin position="3"/>
        <end position="104"/>
    </location>
</feature>
<reference evidence="8 9" key="1">
    <citation type="submission" date="2019-01" db="EMBL/GenBank/DDBJ databases">
        <title>Draft Genome Sequencing of Zygosaccharomyces mellis Ca-7.</title>
        <authorList>
            <person name="Shiwa Y."/>
            <person name="Kanesaki Y."/>
            <person name="Ishige T."/>
            <person name="Mura K."/>
            <person name="Hori T."/>
            <person name="Tamura T."/>
        </authorList>
    </citation>
    <scope>NUCLEOTIDE SEQUENCE [LARGE SCALE GENOMIC DNA]</scope>
    <source>
        <strain evidence="8 9">Ca-7</strain>
    </source>
</reference>
<dbReference type="PANTHER" id="PTHR48078:SF2">
    <property type="entry name" value="CATABOLIC L-SERINE_THREONINE DEHYDRATASE"/>
    <property type="match status" value="1"/>
</dbReference>
<comment type="similarity">
    <text evidence="2">Belongs to the serine/threonine dehydratase family.</text>
</comment>
<dbReference type="OrthoDB" id="7773036at2759"/>
<evidence type="ECO:0000256" key="5">
    <source>
        <dbReference type="ARBA" id="ARBA00023239"/>
    </source>
</evidence>
<comment type="caution">
    <text evidence="8">The sequence shown here is derived from an EMBL/GenBank/DDBJ whole genome shotgun (WGS) entry which is preliminary data.</text>
</comment>
<dbReference type="InterPro" id="IPR050147">
    <property type="entry name" value="Ser/Thr_Dehydratase"/>
</dbReference>
<keyword evidence="9" id="KW-1185">Reference proteome</keyword>
<evidence type="ECO:0000256" key="4">
    <source>
        <dbReference type="ARBA" id="ARBA00022898"/>
    </source>
</evidence>
<dbReference type="SUPFAM" id="SSF53686">
    <property type="entry name" value="Tryptophan synthase beta subunit-like PLP-dependent enzymes"/>
    <property type="match status" value="1"/>
</dbReference>
<dbReference type="Pfam" id="PF00291">
    <property type="entry name" value="PALP"/>
    <property type="match status" value="1"/>
</dbReference>